<dbReference type="Ensembl" id="ENSDCDT00010010910.1">
    <property type="protein sequence ID" value="ENSDCDP00010010409.1"/>
    <property type="gene ID" value="ENSDCDG00010004625.1"/>
</dbReference>
<dbReference type="PANTHER" id="PTHR15073">
    <property type="entry name" value="MICROTUBULE-ASSOCIATED PROTEIN"/>
    <property type="match status" value="1"/>
</dbReference>
<dbReference type="AlphaFoldDB" id="A0AAY4ANI9"/>
<evidence type="ECO:0000313" key="7">
    <source>
        <dbReference type="Ensembl" id="ENSDCDP00010010409.1"/>
    </source>
</evidence>
<reference evidence="7" key="2">
    <citation type="submission" date="2025-08" db="UniProtKB">
        <authorList>
            <consortium name="Ensembl"/>
        </authorList>
    </citation>
    <scope>IDENTIFICATION</scope>
</reference>
<feature type="compositionally biased region" description="Low complexity" evidence="6">
    <location>
        <begin position="146"/>
        <end position="156"/>
    </location>
</feature>
<dbReference type="InterPro" id="IPR051483">
    <property type="entry name" value="MAP7_domain-containing"/>
</dbReference>
<reference evidence="7 8" key="1">
    <citation type="submission" date="2020-06" db="EMBL/GenBank/DDBJ databases">
        <authorList>
            <consortium name="Wellcome Sanger Institute Data Sharing"/>
        </authorList>
    </citation>
    <scope>NUCLEOTIDE SEQUENCE [LARGE SCALE GENOMIC DNA]</scope>
</reference>
<keyword evidence="8" id="KW-1185">Reference proteome</keyword>
<protein>
    <recommendedName>
        <fullName evidence="9">MAP7 protein</fullName>
    </recommendedName>
</protein>
<feature type="compositionally biased region" description="Basic and acidic residues" evidence="6">
    <location>
        <begin position="321"/>
        <end position="348"/>
    </location>
</feature>
<dbReference type="GO" id="GO:0000226">
    <property type="term" value="P:microtubule cytoskeleton organization"/>
    <property type="evidence" value="ECO:0007669"/>
    <property type="project" value="InterPro"/>
</dbReference>
<keyword evidence="3" id="KW-0963">Cytoplasm</keyword>
<keyword evidence="5" id="KW-0206">Cytoskeleton</keyword>
<dbReference type="Proteomes" id="UP000694580">
    <property type="component" value="Chromosome 2"/>
</dbReference>
<comment type="similarity">
    <text evidence="2">Belongs to the MAP7 family.</text>
</comment>
<feature type="compositionally biased region" description="Basic and acidic residues" evidence="6">
    <location>
        <begin position="367"/>
        <end position="450"/>
    </location>
</feature>
<evidence type="ECO:0000256" key="3">
    <source>
        <dbReference type="ARBA" id="ARBA00022490"/>
    </source>
</evidence>
<evidence type="ECO:0000256" key="5">
    <source>
        <dbReference type="ARBA" id="ARBA00023212"/>
    </source>
</evidence>
<dbReference type="Pfam" id="PF05672">
    <property type="entry name" value="MAP7"/>
    <property type="match status" value="1"/>
</dbReference>
<accession>A0AAY4ANI9</accession>
<evidence type="ECO:0008006" key="9">
    <source>
        <dbReference type="Google" id="ProtNLM"/>
    </source>
</evidence>
<evidence type="ECO:0000256" key="2">
    <source>
        <dbReference type="ARBA" id="ARBA00007525"/>
    </source>
</evidence>
<feature type="compositionally biased region" description="Polar residues" evidence="6">
    <location>
        <begin position="253"/>
        <end position="273"/>
    </location>
</feature>
<dbReference type="GeneID" id="114784782"/>
<sequence>MAALTCEMSASDRDHSPKKDRLLLAKERRQEQERLQVDRERALQEKEFWAQKQHERSVEERRRRLEEHRRREELRRAAVVEKRRQQVEDDKERLEALMRRSVERSLQMDQRPKRWTWGGPAGGAEGDRKAATPSHSTGSAHHVHDPASSLSASSPARNVPDYMIPPESPDSPLSKRLSSSTAALPHSTERASPSPQRSPYRASPCKTERRKTNGGRTEYQEKNASANPAQGEKQCGDRGATLTPTEPFLKQLESPTTPTRCASTKTPNKNLSTPKRVRSTKSRTQSPCSPGQYPPSPMRHRATTPSGEEKGTVESRGYSTLERKTSRSENADRKIPKSTSKDLAERSAESPVTPTGKPIAGTTDAEEASRLLAERRRQARVQKELEEKQRVEEERLRMEELQRRQAEERERQQQAARRAEEERQKQEEERQNREMEERRQKERRWKEMQDQLVKEREEAFLRAQKEAERKRQEREMLKVQEEQERLQRKKRIEEIMKRTRKPEEPKAEDVQVEPPSPVFVLQPASSPLLETTAAAQANGPSVGLLEVSLSTGMKTGVSPHSTTNDSFPIHLEPLEAKNSGADDLSDGVQSMDVSPVSRDELTSIPDFSPVSEVENLLDLTCQASYPKIPPAAGLGDLNKNLIERLSSRVDSQLIQSFSAAADKISN</sequence>
<dbReference type="PANTHER" id="PTHR15073:SF3">
    <property type="entry name" value="MAP7 DOMAIN-CONTAINING PROTEIN 2"/>
    <property type="match status" value="1"/>
</dbReference>
<evidence type="ECO:0000256" key="4">
    <source>
        <dbReference type="ARBA" id="ARBA00023054"/>
    </source>
</evidence>
<name>A0AAY4ANI9_9TELE</name>
<feature type="region of interest" description="Disordered" evidence="6">
    <location>
        <begin position="43"/>
        <end position="450"/>
    </location>
</feature>
<dbReference type="InterPro" id="IPR008604">
    <property type="entry name" value="MAP7_fam"/>
</dbReference>
<proteinExistence type="inferred from homology"/>
<organism evidence="7 8">
    <name type="scientific">Denticeps clupeoides</name>
    <name type="common">denticle herring</name>
    <dbReference type="NCBI Taxonomy" id="299321"/>
    <lineage>
        <taxon>Eukaryota</taxon>
        <taxon>Metazoa</taxon>
        <taxon>Chordata</taxon>
        <taxon>Craniata</taxon>
        <taxon>Vertebrata</taxon>
        <taxon>Euteleostomi</taxon>
        <taxon>Actinopterygii</taxon>
        <taxon>Neopterygii</taxon>
        <taxon>Teleostei</taxon>
        <taxon>Clupei</taxon>
        <taxon>Clupeiformes</taxon>
        <taxon>Denticipitoidei</taxon>
        <taxon>Denticipitidae</taxon>
        <taxon>Denticeps</taxon>
    </lineage>
</organism>
<evidence type="ECO:0000256" key="6">
    <source>
        <dbReference type="SAM" id="MobiDB-lite"/>
    </source>
</evidence>
<feature type="compositionally biased region" description="Basic and acidic residues" evidence="6">
    <location>
        <begin position="43"/>
        <end position="103"/>
    </location>
</feature>
<comment type="subcellular location">
    <subcellularLocation>
        <location evidence="1">Cytoplasm</location>
        <location evidence="1">Cytoskeleton</location>
    </subcellularLocation>
</comment>
<keyword evidence="4" id="KW-0175">Coiled coil</keyword>
<dbReference type="GO" id="GO:0015630">
    <property type="term" value="C:microtubule cytoskeleton"/>
    <property type="evidence" value="ECO:0007669"/>
    <property type="project" value="InterPro"/>
</dbReference>
<dbReference type="GeneTree" id="ENSGT00950000182941"/>
<reference evidence="7" key="3">
    <citation type="submission" date="2025-09" db="UniProtKB">
        <authorList>
            <consortium name="Ensembl"/>
        </authorList>
    </citation>
    <scope>IDENTIFICATION</scope>
</reference>
<feature type="region of interest" description="Disordered" evidence="6">
    <location>
        <begin position="1"/>
        <end position="20"/>
    </location>
</feature>
<dbReference type="RefSeq" id="XP_028826282.1">
    <property type="nucleotide sequence ID" value="XM_028970449.1"/>
</dbReference>
<feature type="compositionally biased region" description="Basic and acidic residues" evidence="6">
    <location>
        <begin position="10"/>
        <end position="20"/>
    </location>
</feature>
<gene>
    <name evidence="7" type="primary">map7d2b</name>
</gene>
<feature type="compositionally biased region" description="Basic and acidic residues" evidence="6">
    <location>
        <begin position="493"/>
        <end position="509"/>
    </location>
</feature>
<feature type="region of interest" description="Disordered" evidence="6">
    <location>
        <begin position="493"/>
        <end position="521"/>
    </location>
</feature>
<evidence type="ECO:0000256" key="1">
    <source>
        <dbReference type="ARBA" id="ARBA00004245"/>
    </source>
</evidence>
<evidence type="ECO:0000313" key="8">
    <source>
        <dbReference type="Proteomes" id="UP000694580"/>
    </source>
</evidence>